<evidence type="ECO:0000256" key="1">
    <source>
        <dbReference type="ARBA" id="ARBA00022801"/>
    </source>
</evidence>
<dbReference type="InterPro" id="IPR036426">
    <property type="entry name" value="Bulb-type_lectin_dom_sf"/>
</dbReference>
<dbReference type="Pfam" id="PF01734">
    <property type="entry name" value="Patatin"/>
    <property type="match status" value="2"/>
</dbReference>
<feature type="short sequence motif" description="DGA/G" evidence="4">
    <location>
        <begin position="312"/>
        <end position="314"/>
    </location>
</feature>
<keyword evidence="8" id="KW-1185">Reference proteome</keyword>
<dbReference type="SUPFAM" id="SSF52151">
    <property type="entry name" value="FabD/lysophospholipase-like"/>
    <property type="match status" value="1"/>
</dbReference>
<feature type="active site" description="Proton acceptor" evidence="4">
    <location>
        <position position="312"/>
    </location>
</feature>
<keyword evidence="3 4" id="KW-0443">Lipid metabolism</keyword>
<dbReference type="PROSITE" id="PS50927">
    <property type="entry name" value="BULB_LECTIN"/>
    <property type="match status" value="1"/>
</dbReference>
<reference evidence="7 8" key="1">
    <citation type="submission" date="2018-07" db="EMBL/GenBank/DDBJ databases">
        <title>Genomic Encyclopedia of Type Strains, Phase III (KMG-III): the genomes of soil and plant-associated and newly described type strains.</title>
        <authorList>
            <person name="Whitman W."/>
        </authorList>
    </citation>
    <scope>NUCLEOTIDE SEQUENCE [LARGE SCALE GENOMIC DNA]</scope>
    <source>
        <strain evidence="7 8">CECT 7287</strain>
    </source>
</reference>
<evidence type="ECO:0000313" key="8">
    <source>
        <dbReference type="Proteomes" id="UP000256977"/>
    </source>
</evidence>
<dbReference type="InterPro" id="IPR001480">
    <property type="entry name" value="Bulb-type_lectin_dom"/>
</dbReference>
<evidence type="ECO:0000259" key="6">
    <source>
        <dbReference type="PROSITE" id="PS51635"/>
    </source>
</evidence>
<dbReference type="Gene3D" id="2.90.10.10">
    <property type="entry name" value="Bulb-type lectin domain"/>
    <property type="match status" value="2"/>
</dbReference>
<dbReference type="InterPro" id="IPR016035">
    <property type="entry name" value="Acyl_Trfase/lysoPLipase"/>
</dbReference>
<dbReference type="PROSITE" id="PS51635">
    <property type="entry name" value="PNPLA"/>
    <property type="match status" value="1"/>
</dbReference>
<feature type="active site" description="Nucleophile" evidence="4">
    <location>
        <position position="38"/>
    </location>
</feature>
<sequence length="738" mass="82115">MTVGLVLSGGGARGNFQVGAARYLYERNVRPTVITGTSVGAINAVKLAEGEGDGHDETRGLRGLIRIWRDLQTTSDMWVEENWYINVKNNKIIKHLESKDVRKEKFQVAGASVAIFGTLGLMYHINEAYDSAEDLINQIKEVLNGQSQSLYNLGPIYSKLNDQSKLDPVKVWHSGIKLRMSIVALESGTLRYVTEKGNVLQRDCVTYVQTLPPYAPECLPIAVKIKELEQQRANLYSELEMAAPRDKAGIIEKIREKNGEISYQNQLMTSCKISYPPQSVPLSIALSGGTLASASIPLAFSPIKIGNEHYVDGGVRELVPIQAAIQAGATEIYALLASDNSLEPARSLLNGKLVETYAKGSANLIDVANRATSDIMANEVGLSEIEPYISNVNPNVNVMIIQPDHDIHDIMTIDPGLIDIRMAYGYMKADDTYQARQADPANYRQLANQYSQERNTDLIYRMRYEIWKLEYEATGYRFEFDDKGRPKYPPQWIGHNLDAIRQVRDLKNRLSDLVHDRRRKGGYVPAEAQDWSNTWERHPWTPDRGLWLPNAPAAQGSVVRPGETLGIDQAIHSPNGLYSLVFQGDGNLVLYKITKTTGRVAQECRPIQAEVNQLQNQLASLQAQLATASPREKAVIMEQIQELKAVIDLRQGDLTACNATYPPEVLITRNAAWATGTTATAGACYLDHDGNLYIFDEGKQIVWFTNKGRNPNSHLAVQDDGNIVIYRPDGSVVWSMKG</sequence>
<dbReference type="AlphaFoldDB" id="A0A3D9JLX3"/>
<feature type="domain" description="PNPLA" evidence="6">
    <location>
        <begin position="5"/>
        <end position="325"/>
    </location>
</feature>
<dbReference type="SUPFAM" id="SSF51110">
    <property type="entry name" value="alpha-D-mannose-specific plant lectins"/>
    <property type="match status" value="1"/>
</dbReference>
<dbReference type="InterPro" id="IPR050301">
    <property type="entry name" value="NTE"/>
</dbReference>
<name>A0A3D9JLX3_9BACL</name>
<dbReference type="EMBL" id="QRDZ01000017">
    <property type="protein sequence ID" value="RED75048.1"/>
    <property type="molecule type" value="Genomic_DNA"/>
</dbReference>
<dbReference type="GO" id="GO:0016042">
    <property type="term" value="P:lipid catabolic process"/>
    <property type="evidence" value="ECO:0007669"/>
    <property type="project" value="UniProtKB-UniRule"/>
</dbReference>
<dbReference type="PANTHER" id="PTHR14226:SF57">
    <property type="entry name" value="BLR7027 PROTEIN"/>
    <property type="match status" value="1"/>
</dbReference>
<keyword evidence="7" id="KW-0430">Lectin</keyword>
<accession>A0A3D9JLX3</accession>
<gene>
    <name evidence="7" type="ORF">DFP98_11720</name>
</gene>
<evidence type="ECO:0000313" key="7">
    <source>
        <dbReference type="EMBL" id="RED75048.1"/>
    </source>
</evidence>
<feature type="short sequence motif" description="GXGXXG" evidence="4">
    <location>
        <begin position="9"/>
        <end position="14"/>
    </location>
</feature>
<evidence type="ECO:0000256" key="3">
    <source>
        <dbReference type="ARBA" id="ARBA00023098"/>
    </source>
</evidence>
<comment type="caution">
    <text evidence="7">The sequence shown here is derived from an EMBL/GenBank/DDBJ whole genome shotgun (WGS) entry which is preliminary data.</text>
</comment>
<evidence type="ECO:0000256" key="4">
    <source>
        <dbReference type="PROSITE-ProRule" id="PRU01161"/>
    </source>
</evidence>
<dbReference type="GO" id="GO:0016787">
    <property type="term" value="F:hydrolase activity"/>
    <property type="evidence" value="ECO:0007669"/>
    <property type="project" value="UniProtKB-UniRule"/>
</dbReference>
<dbReference type="RefSeq" id="WP_181917819.1">
    <property type="nucleotide sequence ID" value="NZ_QRDZ01000017.1"/>
</dbReference>
<evidence type="ECO:0000256" key="2">
    <source>
        <dbReference type="ARBA" id="ARBA00022963"/>
    </source>
</evidence>
<keyword evidence="1 4" id="KW-0378">Hydrolase</keyword>
<dbReference type="Gene3D" id="3.40.1090.10">
    <property type="entry name" value="Cytosolic phospholipase A2 catalytic domain"/>
    <property type="match status" value="2"/>
</dbReference>
<feature type="short sequence motif" description="GXSXG" evidence="4">
    <location>
        <begin position="36"/>
        <end position="40"/>
    </location>
</feature>
<dbReference type="InterPro" id="IPR002641">
    <property type="entry name" value="PNPLA_dom"/>
</dbReference>
<dbReference type="SMART" id="SM00108">
    <property type="entry name" value="B_lectin"/>
    <property type="match status" value="1"/>
</dbReference>
<evidence type="ECO:0000259" key="5">
    <source>
        <dbReference type="PROSITE" id="PS50927"/>
    </source>
</evidence>
<dbReference type="Proteomes" id="UP000256977">
    <property type="component" value="Unassembled WGS sequence"/>
</dbReference>
<dbReference type="GO" id="GO:0030246">
    <property type="term" value="F:carbohydrate binding"/>
    <property type="evidence" value="ECO:0007669"/>
    <property type="project" value="UniProtKB-KW"/>
</dbReference>
<protein>
    <submittedName>
        <fullName evidence="7">D-mannose binding lectin</fullName>
    </submittedName>
</protein>
<feature type="domain" description="Bulb-type lectin" evidence="5">
    <location>
        <begin position="657"/>
        <end position="738"/>
    </location>
</feature>
<proteinExistence type="predicted"/>
<organism evidence="7 8">
    <name type="scientific">Cohnella phaseoli</name>
    <dbReference type="NCBI Taxonomy" id="456490"/>
    <lineage>
        <taxon>Bacteria</taxon>
        <taxon>Bacillati</taxon>
        <taxon>Bacillota</taxon>
        <taxon>Bacilli</taxon>
        <taxon>Bacillales</taxon>
        <taxon>Paenibacillaceae</taxon>
        <taxon>Cohnella</taxon>
    </lineage>
</organism>
<dbReference type="PANTHER" id="PTHR14226">
    <property type="entry name" value="NEUROPATHY TARGET ESTERASE/SWISS CHEESE D.MELANOGASTER"/>
    <property type="match status" value="1"/>
</dbReference>
<keyword evidence="2 4" id="KW-0442">Lipid degradation</keyword>